<keyword evidence="1" id="KW-0812">Transmembrane</keyword>
<feature type="transmembrane region" description="Helical" evidence="1">
    <location>
        <begin position="381"/>
        <end position="402"/>
    </location>
</feature>
<dbReference type="AlphaFoldDB" id="A0A512AT81"/>
<feature type="transmembrane region" description="Helical" evidence="1">
    <location>
        <begin position="347"/>
        <end position="369"/>
    </location>
</feature>
<feature type="transmembrane region" description="Helical" evidence="1">
    <location>
        <begin position="318"/>
        <end position="340"/>
    </location>
</feature>
<name>A0A512AT81_9BACT</name>
<dbReference type="RefSeq" id="WP_246150746.1">
    <property type="nucleotide sequence ID" value="NZ_BJYS01000002.1"/>
</dbReference>
<feature type="transmembrane region" description="Helical" evidence="1">
    <location>
        <begin position="281"/>
        <end position="306"/>
    </location>
</feature>
<reference evidence="2 3" key="1">
    <citation type="submission" date="2019-07" db="EMBL/GenBank/DDBJ databases">
        <title>Whole genome shotgun sequence of Adhaeribacter aerolatus NBRC 106133.</title>
        <authorList>
            <person name="Hosoyama A."/>
            <person name="Uohara A."/>
            <person name="Ohji S."/>
            <person name="Ichikawa N."/>
        </authorList>
    </citation>
    <scope>NUCLEOTIDE SEQUENCE [LARGE SCALE GENOMIC DNA]</scope>
    <source>
        <strain evidence="2 3">NBRC 106133</strain>
    </source>
</reference>
<dbReference type="Proteomes" id="UP000321532">
    <property type="component" value="Unassembled WGS sequence"/>
</dbReference>
<organism evidence="2 3">
    <name type="scientific">Adhaeribacter aerolatus</name>
    <dbReference type="NCBI Taxonomy" id="670289"/>
    <lineage>
        <taxon>Bacteria</taxon>
        <taxon>Pseudomonadati</taxon>
        <taxon>Bacteroidota</taxon>
        <taxon>Cytophagia</taxon>
        <taxon>Cytophagales</taxon>
        <taxon>Hymenobacteraceae</taxon>
        <taxon>Adhaeribacter</taxon>
    </lineage>
</organism>
<evidence type="ECO:0008006" key="4">
    <source>
        <dbReference type="Google" id="ProtNLM"/>
    </source>
</evidence>
<dbReference type="InterPro" id="IPR025367">
    <property type="entry name" value="DUF4271"/>
</dbReference>
<accession>A0A512AT81</accession>
<feature type="transmembrane region" description="Helical" evidence="1">
    <location>
        <begin position="17"/>
        <end position="35"/>
    </location>
</feature>
<evidence type="ECO:0000313" key="2">
    <source>
        <dbReference type="EMBL" id="GEO02890.1"/>
    </source>
</evidence>
<keyword evidence="3" id="KW-1185">Reference proteome</keyword>
<protein>
    <recommendedName>
        <fullName evidence="4">DUF4271 domain-containing protein</fullName>
    </recommendedName>
</protein>
<gene>
    <name evidence="2" type="ORF">AAE02nite_05540</name>
</gene>
<keyword evidence="1" id="KW-1133">Transmembrane helix</keyword>
<dbReference type="Pfam" id="PF14093">
    <property type="entry name" value="DUF4271"/>
    <property type="match status" value="1"/>
</dbReference>
<proteinExistence type="predicted"/>
<keyword evidence="1" id="KW-0472">Membrane</keyword>
<sequence>MFTDLEEHKALLKIKPALGLGGLFILLIFSLNTFGQAKLPPVKFSYTNQLNSDWLIYQPQTSEFSLYIPEYHGRVGALYQWVNIRPDKPFRINFTAKKDLCIFLNNKLIFSADSAATYGLDLSQAVKAYKVGNKPTNRYLLCLWHPTEQPNLNSFRNEADIKLPTVAGQQKKSIVNKYRGSLNYNAFIIFLLLIGLVYGWLRTTYTSDFRSLFSLSNFLRHSALEEGFLAKPISSWSSVIFVIAFALSFALLIVAIHTNIQNIVIFNRLFSVSEADITSKILFYTILIFSFILFKYLFLSLIGYIFDLTALVSLQYREFIRTLLFLGMFLPLIMVLYLAFNTTMPQTVLLISTLAVSGILIITVLRIFYTLNKKVSLKNLHLFSYICATEIIPLIILLKLIVFNY</sequence>
<evidence type="ECO:0000313" key="3">
    <source>
        <dbReference type="Proteomes" id="UP000321532"/>
    </source>
</evidence>
<feature type="transmembrane region" description="Helical" evidence="1">
    <location>
        <begin position="239"/>
        <end position="260"/>
    </location>
</feature>
<dbReference type="EMBL" id="BJYS01000002">
    <property type="protein sequence ID" value="GEO02890.1"/>
    <property type="molecule type" value="Genomic_DNA"/>
</dbReference>
<evidence type="ECO:0000256" key="1">
    <source>
        <dbReference type="SAM" id="Phobius"/>
    </source>
</evidence>
<feature type="transmembrane region" description="Helical" evidence="1">
    <location>
        <begin position="182"/>
        <end position="201"/>
    </location>
</feature>
<comment type="caution">
    <text evidence="2">The sequence shown here is derived from an EMBL/GenBank/DDBJ whole genome shotgun (WGS) entry which is preliminary data.</text>
</comment>